<dbReference type="OMA" id="MAVIMAP"/>
<sequence>MPSINDLLNDPSPSSSPRQSPETPSRPVSPTAALSRLSNPSTPSSTGAPSSDDSFFNPRKHPAEIVQDVARNVKLRPSDRDTLAIFSRLDTQEQQIWLAGHLLKLAEGQSKLSTSCSNTGYVIPPHFQAEIDAFCFVVLMRPSLSAYITKNVPVSLVTDRIISSPQWGFTPELKETKYKWKIIVKRVQDVCTNRRHDIKKAIQASVGESSDNPSIEARSNAQDIIALCVDIVAIHKPADLHVSLAMLARVAFIRQVYIQFGNVKNFWEQVDKELANVRSKNNDDEEKISRFFGRVLQNDRKVHGPVDLGSIPLE</sequence>
<feature type="region of interest" description="Disordered" evidence="1">
    <location>
        <begin position="1"/>
        <end position="59"/>
    </location>
</feature>
<keyword evidence="3" id="KW-1185">Reference proteome</keyword>
<feature type="compositionally biased region" description="Low complexity" evidence="1">
    <location>
        <begin position="38"/>
        <end position="54"/>
    </location>
</feature>
<dbReference type="EMBL" id="LUGG01000025">
    <property type="protein sequence ID" value="OBZ67233.1"/>
    <property type="molecule type" value="Genomic_DNA"/>
</dbReference>
<accession>A0A1C7LRB5</accession>
<proteinExistence type="predicted"/>
<name>A0A1C7LRB5_GRIFR</name>
<evidence type="ECO:0000256" key="1">
    <source>
        <dbReference type="SAM" id="MobiDB-lite"/>
    </source>
</evidence>
<organism evidence="2 3">
    <name type="scientific">Grifola frondosa</name>
    <name type="common">Maitake</name>
    <name type="synonym">Polyporus frondosus</name>
    <dbReference type="NCBI Taxonomy" id="5627"/>
    <lineage>
        <taxon>Eukaryota</taxon>
        <taxon>Fungi</taxon>
        <taxon>Dikarya</taxon>
        <taxon>Basidiomycota</taxon>
        <taxon>Agaricomycotina</taxon>
        <taxon>Agaricomycetes</taxon>
        <taxon>Polyporales</taxon>
        <taxon>Grifolaceae</taxon>
        <taxon>Grifola</taxon>
    </lineage>
</organism>
<feature type="compositionally biased region" description="Low complexity" evidence="1">
    <location>
        <begin position="11"/>
        <end position="26"/>
    </location>
</feature>
<gene>
    <name evidence="2" type="ORF">A0H81_13041</name>
</gene>
<protein>
    <submittedName>
        <fullName evidence="2">Uncharacterized protein</fullName>
    </submittedName>
</protein>
<evidence type="ECO:0000313" key="3">
    <source>
        <dbReference type="Proteomes" id="UP000092993"/>
    </source>
</evidence>
<comment type="caution">
    <text evidence="2">The sequence shown here is derived from an EMBL/GenBank/DDBJ whole genome shotgun (WGS) entry which is preliminary data.</text>
</comment>
<dbReference type="AlphaFoldDB" id="A0A1C7LRB5"/>
<dbReference type="Proteomes" id="UP000092993">
    <property type="component" value="Unassembled WGS sequence"/>
</dbReference>
<evidence type="ECO:0000313" key="2">
    <source>
        <dbReference type="EMBL" id="OBZ67233.1"/>
    </source>
</evidence>
<reference evidence="2 3" key="1">
    <citation type="submission" date="2016-03" db="EMBL/GenBank/DDBJ databases">
        <title>Whole genome sequencing of Grifola frondosa 9006-11.</title>
        <authorList>
            <person name="Min B."/>
            <person name="Park H."/>
            <person name="Kim J.-G."/>
            <person name="Cho H."/>
            <person name="Oh Y.-L."/>
            <person name="Kong W.-S."/>
            <person name="Choi I.-G."/>
        </authorList>
    </citation>
    <scope>NUCLEOTIDE SEQUENCE [LARGE SCALE GENOMIC DNA]</scope>
    <source>
        <strain evidence="2 3">9006-11</strain>
    </source>
</reference>
<dbReference type="OrthoDB" id="2797774at2759"/>